<protein>
    <recommendedName>
        <fullName evidence="7">Ankyrin</fullName>
    </recommendedName>
</protein>
<sequence>MSKPNAQYDWNTYMPRMVELYETGMSIPNIRAQILDPDNGFKPSLSSLYSKFRDEGFPTKYTRASRNQPGKPSMGAVTVAGNVTGRALQISTLPSTTDVQLSMDFHNNYSHDRIAQHNSGQGEVQNQFTINGTTTNHGGNEVGMEPWDNNIRDSGPAPTTYFDMPWSDMTLEDVFGAQEVNPDPWVAQVPHSTLNIPRPSSGSTSVPEANVSRWSMESDVDLGSELPTSRHSEYRNQTMTINQKRQHNTLDTSLPDRSAKRNSSPATETSTSRPVSWSKRGFNRSVSPDNRFSSSPRDSGFASGRSSLLVPIAEDTPPHPDSLKEFNGMYRVPCHDLHEPQLLSNAGFKNFATCGHCLYSGIHNLSWSSNKMTASDFLRELKSDNIDFGAVDAAGNTALHYAAAGGASYEHLSALIDVGVDPYRINTLGQLFLHYIVAGQDLHISLFSLELVNFLTSLGSRGAVTALRWRDNEGRTVLDAIATRIEGCEGTTQIFQRVKDAFFPLERPPQFGAQLQSHRPHGQQTRSGRDQDIATEHGFAIHQNRQDQAYKILGKASIEPSYVDPDTGDNILHALSRLRLPGSSSLLEKISDFISKDIDLNVHNKDRDSPLAAFIRERPFLGVESDETGATMSKYLDALLWKDARRRVPNKINVNMKNREGATALYYAAVRARPDSVRSLIEAGANVNARIAIDGQSISVLQATLHAKTKAVCDRNELKIHLFDNVISYLEHDGAVADPTVMLERGVSANSATNMPK</sequence>
<dbReference type="InterPro" id="IPR002110">
    <property type="entry name" value="Ankyrin_rpt"/>
</dbReference>
<evidence type="ECO:0000256" key="1">
    <source>
        <dbReference type="ARBA" id="ARBA00022737"/>
    </source>
</evidence>
<dbReference type="Gene3D" id="1.25.40.20">
    <property type="entry name" value="Ankyrin repeat-containing domain"/>
    <property type="match status" value="2"/>
</dbReference>
<evidence type="ECO:0008006" key="7">
    <source>
        <dbReference type="Google" id="ProtNLM"/>
    </source>
</evidence>
<dbReference type="Proteomes" id="UP000664132">
    <property type="component" value="Unassembled WGS sequence"/>
</dbReference>
<evidence type="ECO:0000313" key="5">
    <source>
        <dbReference type="EMBL" id="KAG4417899.1"/>
    </source>
</evidence>
<dbReference type="Pfam" id="PF00023">
    <property type="entry name" value="Ank"/>
    <property type="match status" value="1"/>
</dbReference>
<feature type="compositionally biased region" description="Polar residues" evidence="4">
    <location>
        <begin position="191"/>
        <end position="215"/>
    </location>
</feature>
<evidence type="ECO:0000256" key="4">
    <source>
        <dbReference type="SAM" id="MobiDB-lite"/>
    </source>
</evidence>
<feature type="repeat" description="ANK" evidence="3">
    <location>
        <begin position="394"/>
        <end position="427"/>
    </location>
</feature>
<evidence type="ECO:0000256" key="3">
    <source>
        <dbReference type="PROSITE-ProRule" id="PRU00023"/>
    </source>
</evidence>
<keyword evidence="6" id="KW-1185">Reference proteome</keyword>
<dbReference type="PANTHER" id="PTHR24126">
    <property type="entry name" value="ANKYRIN REPEAT, PH AND SEC7 DOMAIN CONTAINING PROTEIN SECG-RELATED"/>
    <property type="match status" value="1"/>
</dbReference>
<keyword evidence="1" id="KW-0677">Repeat</keyword>
<feature type="compositionally biased region" description="Polar residues" evidence="4">
    <location>
        <begin position="284"/>
        <end position="297"/>
    </location>
</feature>
<evidence type="ECO:0000256" key="2">
    <source>
        <dbReference type="ARBA" id="ARBA00023043"/>
    </source>
</evidence>
<dbReference type="SUPFAM" id="SSF48403">
    <property type="entry name" value="Ankyrin repeat"/>
    <property type="match status" value="1"/>
</dbReference>
<dbReference type="EMBL" id="JAFJYH010000142">
    <property type="protein sequence ID" value="KAG4417899.1"/>
    <property type="molecule type" value="Genomic_DNA"/>
</dbReference>
<evidence type="ECO:0000313" key="6">
    <source>
        <dbReference type="Proteomes" id="UP000664132"/>
    </source>
</evidence>
<feature type="compositionally biased region" description="Polar residues" evidence="4">
    <location>
        <begin position="261"/>
        <end position="275"/>
    </location>
</feature>
<dbReference type="AlphaFoldDB" id="A0A8H7WAE7"/>
<keyword evidence="2 3" id="KW-0040">ANK repeat</keyword>
<dbReference type="InterPro" id="IPR036770">
    <property type="entry name" value="Ankyrin_rpt-contain_sf"/>
</dbReference>
<dbReference type="PROSITE" id="PS50297">
    <property type="entry name" value="ANK_REP_REGION"/>
    <property type="match status" value="1"/>
</dbReference>
<name>A0A8H7WAE7_9HELO</name>
<accession>A0A8H7WAE7</accession>
<proteinExistence type="predicted"/>
<dbReference type="PROSITE" id="PS50088">
    <property type="entry name" value="ANK_REPEAT"/>
    <property type="match status" value="2"/>
</dbReference>
<organism evidence="5 6">
    <name type="scientific">Cadophora malorum</name>
    <dbReference type="NCBI Taxonomy" id="108018"/>
    <lineage>
        <taxon>Eukaryota</taxon>
        <taxon>Fungi</taxon>
        <taxon>Dikarya</taxon>
        <taxon>Ascomycota</taxon>
        <taxon>Pezizomycotina</taxon>
        <taxon>Leotiomycetes</taxon>
        <taxon>Helotiales</taxon>
        <taxon>Ploettnerulaceae</taxon>
        <taxon>Cadophora</taxon>
    </lineage>
</organism>
<feature type="region of interest" description="Disordered" evidence="4">
    <location>
        <begin position="191"/>
        <end position="303"/>
    </location>
</feature>
<reference evidence="5" key="1">
    <citation type="submission" date="2021-02" db="EMBL/GenBank/DDBJ databases">
        <title>Genome sequence Cadophora malorum strain M34.</title>
        <authorList>
            <person name="Stefanovic E."/>
            <person name="Vu D."/>
            <person name="Scully C."/>
            <person name="Dijksterhuis J."/>
            <person name="Roader J."/>
            <person name="Houbraken J."/>
        </authorList>
    </citation>
    <scope>NUCLEOTIDE SEQUENCE</scope>
    <source>
        <strain evidence="5">M34</strain>
    </source>
</reference>
<comment type="caution">
    <text evidence="5">The sequence shown here is derived from an EMBL/GenBank/DDBJ whole genome shotgun (WGS) entry which is preliminary data.</text>
</comment>
<dbReference type="SMART" id="SM00248">
    <property type="entry name" value="ANK"/>
    <property type="match status" value="2"/>
</dbReference>
<gene>
    <name evidence="5" type="ORF">IFR04_008953</name>
</gene>
<dbReference type="PANTHER" id="PTHR24126:SF14">
    <property type="entry name" value="ANK_REP_REGION DOMAIN-CONTAINING PROTEIN"/>
    <property type="match status" value="1"/>
</dbReference>
<feature type="repeat" description="ANK" evidence="3">
    <location>
        <begin position="660"/>
        <end position="692"/>
    </location>
</feature>
<dbReference type="OrthoDB" id="194358at2759"/>